<reference evidence="7" key="1">
    <citation type="submission" date="2013-04" db="EMBL/GenBank/DDBJ databases">
        <title>The genome sequencing project of 58 acetic acid bacteria.</title>
        <authorList>
            <person name="Okamoto-Kainuma A."/>
            <person name="Ishikawa M."/>
            <person name="Umino S."/>
            <person name="Koizumi Y."/>
            <person name="Shiwa Y."/>
            <person name="Yoshikawa H."/>
            <person name="Matsutani M."/>
            <person name="Matsushita K."/>
        </authorList>
    </citation>
    <scope>NUCLEOTIDE SEQUENCE</scope>
    <source>
        <strain evidence="7">DSM 15669</strain>
    </source>
</reference>
<feature type="transmembrane region" description="Helical" evidence="6">
    <location>
        <begin position="369"/>
        <end position="388"/>
    </location>
</feature>
<accession>A0ABQ0P071</accession>
<feature type="transmembrane region" description="Helical" evidence="6">
    <location>
        <begin position="451"/>
        <end position="469"/>
    </location>
</feature>
<dbReference type="Gene3D" id="1.20.1740.10">
    <property type="entry name" value="Amino acid/polyamine transporter I"/>
    <property type="match status" value="1"/>
</dbReference>
<feature type="transmembrane region" description="Helical" evidence="6">
    <location>
        <begin position="269"/>
        <end position="293"/>
    </location>
</feature>
<evidence type="ECO:0000256" key="3">
    <source>
        <dbReference type="ARBA" id="ARBA00022692"/>
    </source>
</evidence>
<feature type="transmembrane region" description="Helical" evidence="6">
    <location>
        <begin position="30"/>
        <end position="52"/>
    </location>
</feature>
<evidence type="ECO:0000256" key="6">
    <source>
        <dbReference type="SAM" id="Phobius"/>
    </source>
</evidence>
<evidence type="ECO:0000313" key="8">
    <source>
        <dbReference type="Proteomes" id="UP001062901"/>
    </source>
</evidence>
<evidence type="ECO:0000256" key="1">
    <source>
        <dbReference type="ARBA" id="ARBA00004141"/>
    </source>
</evidence>
<evidence type="ECO:0000313" key="7">
    <source>
        <dbReference type="EMBL" id="GBQ07826.1"/>
    </source>
</evidence>
<dbReference type="InterPro" id="IPR002293">
    <property type="entry name" value="AA/rel_permease1"/>
</dbReference>
<keyword evidence="4 6" id="KW-1133">Transmembrane helix</keyword>
<evidence type="ECO:0000256" key="2">
    <source>
        <dbReference type="ARBA" id="ARBA00022448"/>
    </source>
</evidence>
<dbReference type="PANTHER" id="PTHR43243:SF4">
    <property type="entry name" value="CATIONIC AMINO ACID TRANSPORTER 4"/>
    <property type="match status" value="1"/>
</dbReference>
<evidence type="ECO:0000256" key="5">
    <source>
        <dbReference type="ARBA" id="ARBA00023136"/>
    </source>
</evidence>
<feature type="transmembrane region" description="Helical" evidence="6">
    <location>
        <begin position="192"/>
        <end position="213"/>
    </location>
</feature>
<dbReference type="EMBL" id="BAQD01000043">
    <property type="protein sequence ID" value="GBQ07826.1"/>
    <property type="molecule type" value="Genomic_DNA"/>
</dbReference>
<proteinExistence type="predicted"/>
<feature type="transmembrane region" description="Helical" evidence="6">
    <location>
        <begin position="58"/>
        <end position="78"/>
    </location>
</feature>
<keyword evidence="3 6" id="KW-0812">Transmembrane</keyword>
<dbReference type="PIRSF" id="PIRSF006060">
    <property type="entry name" value="AA_transporter"/>
    <property type="match status" value="1"/>
</dbReference>
<feature type="transmembrane region" description="Helical" evidence="6">
    <location>
        <begin position="233"/>
        <end position="257"/>
    </location>
</feature>
<keyword evidence="2" id="KW-0813">Transport</keyword>
<dbReference type="Pfam" id="PF13520">
    <property type="entry name" value="AA_permease_2"/>
    <property type="match status" value="1"/>
</dbReference>
<feature type="transmembrane region" description="Helical" evidence="6">
    <location>
        <begin position="394"/>
        <end position="413"/>
    </location>
</feature>
<feature type="transmembrane region" description="Helical" evidence="6">
    <location>
        <begin position="313"/>
        <end position="337"/>
    </location>
</feature>
<feature type="transmembrane region" description="Helical" evidence="6">
    <location>
        <begin position="425"/>
        <end position="445"/>
    </location>
</feature>
<comment type="subcellular location">
    <subcellularLocation>
        <location evidence="1">Membrane</location>
        <topology evidence="1">Multi-pass membrane protein</topology>
    </subcellularLocation>
</comment>
<feature type="transmembrane region" description="Helical" evidence="6">
    <location>
        <begin position="162"/>
        <end position="180"/>
    </location>
</feature>
<dbReference type="PANTHER" id="PTHR43243">
    <property type="entry name" value="INNER MEMBRANE TRANSPORTER YGJI-RELATED"/>
    <property type="match status" value="1"/>
</dbReference>
<protein>
    <submittedName>
        <fullName evidence="7">Amino acid transporter</fullName>
    </submittedName>
</protein>
<comment type="caution">
    <text evidence="7">The sequence shown here is derived from an EMBL/GenBank/DDBJ whole genome shotgun (WGS) entry which is preliminary data.</text>
</comment>
<feature type="transmembrane region" description="Helical" evidence="6">
    <location>
        <begin position="90"/>
        <end position="108"/>
    </location>
</feature>
<keyword evidence="8" id="KW-1185">Reference proteome</keyword>
<sequence length="482" mass="50926">MTSPFWRTKSVTSEVGQSSGLKRVFGPWRLIAMGVGVTIGAGLFSLTGVAAGQYAGPAVTLSFLIAAIAASFAGLCYAELAGMLPSGGSAYSYAYTGLGEGIAWVIGWDLILEYTVGVAAVASSWSGYGASLLKSWGIMLDPRLLAPPMTPVTLLDGRHAHAWFNVPSVLILAFVTLMLMRGMTESSRLNTIVVAIKTFVIIAMIIACVPFVSSSHFHPFIPANTGTFGSFGFSGVMRAAGMAFMAYIGFDIVSTAAQDTKNPQRTMPICILSSQAICAVIYVIFSAVLIGVVDYRTMANDPSPVATAMDAVHIPWLGALVKAGITFGYIAVVYGLLMGQSRIVMAMSNDGLLPSCFGRLSKRSKTPNMTHLLTFLVGALMAGCLPIGVLANMASIGTLTAFVIVCAGVTALRHKAPEASRYFRVPGGPYVIPALGVLSCGGVMFSMGGLTWLRLFIWLAIGAVIYVTYSMQHSHLRAHDHS</sequence>
<keyword evidence="5 6" id="KW-0472">Membrane</keyword>
<dbReference type="Proteomes" id="UP001062901">
    <property type="component" value="Unassembled WGS sequence"/>
</dbReference>
<gene>
    <name evidence="7" type="ORF">AA15669_1552</name>
</gene>
<organism evidence="7 8">
    <name type="scientific">Saccharibacter floricola DSM 15669</name>
    <dbReference type="NCBI Taxonomy" id="1123227"/>
    <lineage>
        <taxon>Bacteria</taxon>
        <taxon>Pseudomonadati</taxon>
        <taxon>Pseudomonadota</taxon>
        <taxon>Alphaproteobacteria</taxon>
        <taxon>Acetobacterales</taxon>
        <taxon>Acetobacteraceae</taxon>
        <taxon>Saccharibacter</taxon>
    </lineage>
</organism>
<dbReference type="RefSeq" id="WP_018979367.1">
    <property type="nucleotide sequence ID" value="NZ_BAQD01000043.1"/>
</dbReference>
<evidence type="ECO:0000256" key="4">
    <source>
        <dbReference type="ARBA" id="ARBA00022989"/>
    </source>
</evidence>
<name>A0ABQ0P071_9PROT</name>